<organism evidence="9 10">
    <name type="scientific">Dendroctonus ponderosae</name>
    <name type="common">Mountain pine beetle</name>
    <dbReference type="NCBI Taxonomy" id="77166"/>
    <lineage>
        <taxon>Eukaryota</taxon>
        <taxon>Metazoa</taxon>
        <taxon>Ecdysozoa</taxon>
        <taxon>Arthropoda</taxon>
        <taxon>Hexapoda</taxon>
        <taxon>Insecta</taxon>
        <taxon>Pterygota</taxon>
        <taxon>Neoptera</taxon>
        <taxon>Endopterygota</taxon>
        <taxon>Coleoptera</taxon>
        <taxon>Polyphaga</taxon>
        <taxon>Cucujiformia</taxon>
        <taxon>Curculionidae</taxon>
        <taxon>Scolytinae</taxon>
        <taxon>Dendroctonus</taxon>
    </lineage>
</organism>
<feature type="domain" description="Bcl-2 Bcl-2 homology region 1-3" evidence="8">
    <location>
        <begin position="128"/>
        <end position="227"/>
    </location>
</feature>
<reference evidence="9" key="2">
    <citation type="submission" date="2024-08" db="UniProtKB">
        <authorList>
            <consortium name="EnsemblMetazoa"/>
        </authorList>
    </citation>
    <scope>IDENTIFICATION</scope>
</reference>
<evidence type="ECO:0000313" key="10">
    <source>
        <dbReference type="Proteomes" id="UP000019118"/>
    </source>
</evidence>
<dbReference type="Gene3D" id="1.10.437.10">
    <property type="entry name" value="Blc2-like"/>
    <property type="match status" value="1"/>
</dbReference>
<accession>A0AAR5PFP9</accession>
<dbReference type="Proteomes" id="UP000019118">
    <property type="component" value="Unassembled WGS sequence"/>
</dbReference>
<dbReference type="GO" id="GO:0001836">
    <property type="term" value="P:release of cytochrome c from mitochondria"/>
    <property type="evidence" value="ECO:0007669"/>
    <property type="project" value="TreeGrafter"/>
</dbReference>
<dbReference type="RefSeq" id="XP_019759880.1">
    <property type="nucleotide sequence ID" value="XM_019904321.2"/>
</dbReference>
<dbReference type="PROSITE" id="PS50062">
    <property type="entry name" value="BCL2_FAMILY"/>
    <property type="match status" value="1"/>
</dbReference>
<dbReference type="GO" id="GO:0097192">
    <property type="term" value="P:extrinsic apoptotic signaling pathway in absence of ligand"/>
    <property type="evidence" value="ECO:0007669"/>
    <property type="project" value="TreeGrafter"/>
</dbReference>
<dbReference type="GO" id="GO:0051400">
    <property type="term" value="F:BH domain binding"/>
    <property type="evidence" value="ECO:0007669"/>
    <property type="project" value="TreeGrafter"/>
</dbReference>
<protein>
    <recommendedName>
        <fullName evidence="8">Bcl-2 Bcl-2 homology region 1-3 domain-containing protein</fullName>
    </recommendedName>
</protein>
<dbReference type="InterPro" id="IPR046371">
    <property type="entry name" value="Bcl-2_BH1-3"/>
</dbReference>
<dbReference type="CDD" id="cd06845">
    <property type="entry name" value="Bcl-2_like"/>
    <property type="match status" value="1"/>
</dbReference>
<comment type="similarity">
    <text evidence="2">Belongs to the Bcl-2 family.</text>
</comment>
<sequence length="272" mass="29973">MDLHCSGVDEFNIKSMSSSRTRRKLSIPVNLPQNTTGDHQAAFRRRFSNVGDAVTRKLSTTIGWRTGVNTNPPEEVVAVGRALCTLYIRAKLKKCGLFNKKLGLTRVRSAIGSLIACSTIVKDVFPGLSCACQELERMYPKLYSNISRHTGPPPADGSVGVLLAVGHHILRSDPTWGKVVAIYCIAAGLAVDYVRQGQNEQLHVILEDMSELLEDRMANWVHSNGGWYGLSSHCRPQNQEVSVTEYMTIFGLVTAILLVAYFIVRFCVTFGG</sequence>
<comment type="subcellular location">
    <subcellularLocation>
        <location evidence="1">Membrane</location>
        <topology evidence="1">Single-pass membrane protein</topology>
    </subcellularLocation>
</comment>
<dbReference type="InterPro" id="IPR026298">
    <property type="entry name" value="Bcl-2_fam"/>
</dbReference>
<dbReference type="GO" id="GO:0005741">
    <property type="term" value="C:mitochondrial outer membrane"/>
    <property type="evidence" value="ECO:0007669"/>
    <property type="project" value="TreeGrafter"/>
</dbReference>
<keyword evidence="5 7" id="KW-1133">Transmembrane helix</keyword>
<keyword evidence="10" id="KW-1185">Reference proteome</keyword>
<evidence type="ECO:0000313" key="9">
    <source>
        <dbReference type="EnsemblMetazoa" id="XP_019759880.1"/>
    </source>
</evidence>
<dbReference type="PRINTS" id="PR01862">
    <property type="entry name" value="BCL2FAMILY"/>
</dbReference>
<dbReference type="SUPFAM" id="SSF56854">
    <property type="entry name" value="Bcl-2 inhibitors of programmed cell death"/>
    <property type="match status" value="1"/>
</dbReference>
<dbReference type="GO" id="GO:0042981">
    <property type="term" value="P:regulation of apoptotic process"/>
    <property type="evidence" value="ECO:0007669"/>
    <property type="project" value="InterPro"/>
</dbReference>
<dbReference type="RefSeq" id="XP_048521257.1">
    <property type="nucleotide sequence ID" value="XM_048665300.1"/>
</dbReference>
<evidence type="ECO:0000256" key="5">
    <source>
        <dbReference type="ARBA" id="ARBA00022989"/>
    </source>
</evidence>
<name>A0AAR5PFP9_DENPD</name>
<reference evidence="10" key="1">
    <citation type="journal article" date="2013" name="Genome Biol.">
        <title>Draft genome of the mountain pine beetle, Dendroctonus ponderosae Hopkins, a major forest pest.</title>
        <authorList>
            <person name="Keeling C.I."/>
            <person name="Yuen M.M."/>
            <person name="Liao N.Y."/>
            <person name="Docking T.R."/>
            <person name="Chan S.K."/>
            <person name="Taylor G.A."/>
            <person name="Palmquist D.L."/>
            <person name="Jackman S.D."/>
            <person name="Nguyen A."/>
            <person name="Li M."/>
            <person name="Henderson H."/>
            <person name="Janes J.K."/>
            <person name="Zhao Y."/>
            <person name="Pandoh P."/>
            <person name="Moore R."/>
            <person name="Sperling F.A."/>
            <person name="Huber D.P."/>
            <person name="Birol I."/>
            <person name="Jones S.J."/>
            <person name="Bohlmann J."/>
        </authorList>
    </citation>
    <scope>NUCLEOTIDE SEQUENCE</scope>
</reference>
<dbReference type="PANTHER" id="PTHR11256">
    <property type="entry name" value="BCL-2 RELATED"/>
    <property type="match status" value="1"/>
</dbReference>
<evidence type="ECO:0000256" key="3">
    <source>
        <dbReference type="ARBA" id="ARBA00022692"/>
    </source>
</evidence>
<dbReference type="InterPro" id="IPR036834">
    <property type="entry name" value="Bcl-2-like_sf"/>
</dbReference>
<dbReference type="FunFam" id="1.10.437.10:FF:000009">
    <property type="entry name" value="Uncharacterized protein, isoform A"/>
    <property type="match status" value="1"/>
</dbReference>
<dbReference type="SMART" id="SM00337">
    <property type="entry name" value="BCL"/>
    <property type="match status" value="1"/>
</dbReference>
<dbReference type="Pfam" id="PF00452">
    <property type="entry name" value="Bcl-2"/>
    <property type="match status" value="1"/>
</dbReference>
<dbReference type="GO" id="GO:0008630">
    <property type="term" value="P:intrinsic apoptotic signaling pathway in response to DNA damage"/>
    <property type="evidence" value="ECO:0007669"/>
    <property type="project" value="TreeGrafter"/>
</dbReference>
<evidence type="ECO:0000256" key="6">
    <source>
        <dbReference type="ARBA" id="ARBA00023136"/>
    </source>
</evidence>
<dbReference type="PANTHER" id="PTHR11256:SF48">
    <property type="entry name" value="BCL-2-RELATED OVARIAN KILLER PROTEIN"/>
    <property type="match status" value="1"/>
</dbReference>
<keyword evidence="3 7" id="KW-0812">Transmembrane</keyword>
<dbReference type="EnsemblMetazoa" id="XM_019904321.1">
    <property type="protein sequence ID" value="XP_019759880.1"/>
    <property type="gene ID" value="LOC109537538"/>
</dbReference>
<evidence type="ECO:0000256" key="7">
    <source>
        <dbReference type="SAM" id="Phobius"/>
    </source>
</evidence>
<evidence type="ECO:0000259" key="8">
    <source>
        <dbReference type="SMART" id="SM00337"/>
    </source>
</evidence>
<feature type="transmembrane region" description="Helical" evidence="7">
    <location>
        <begin position="246"/>
        <end position="268"/>
    </location>
</feature>
<keyword evidence="6 7" id="KW-0472">Membrane</keyword>
<dbReference type="KEGG" id="dpa:109537538"/>
<proteinExistence type="inferred from homology"/>
<dbReference type="InterPro" id="IPR002475">
    <property type="entry name" value="Bcl2-like"/>
</dbReference>
<dbReference type="GeneID" id="109537538"/>
<evidence type="ECO:0000256" key="4">
    <source>
        <dbReference type="ARBA" id="ARBA00022703"/>
    </source>
</evidence>
<dbReference type="AlphaFoldDB" id="A0AAR5PFP9"/>
<evidence type="ECO:0000256" key="1">
    <source>
        <dbReference type="ARBA" id="ARBA00004167"/>
    </source>
</evidence>
<dbReference type="CTD" id="36251"/>
<evidence type="ECO:0000256" key="2">
    <source>
        <dbReference type="ARBA" id="ARBA00009458"/>
    </source>
</evidence>
<keyword evidence="4" id="KW-0053">Apoptosis</keyword>